<proteinExistence type="predicted"/>
<sequence length="99" mass="10929">MTTSFGKRTPPMGRPYTSHQDEPTLWTRVGSSVCFLADGKYLTEKASQSCKRSITSLDAVSRRLSIFAPYCASLHRTAQVCTVLRKFARPGVILRGTCA</sequence>
<keyword evidence="2" id="KW-0614">Plasmid</keyword>
<gene>
    <name evidence="2" type="ORF">LTMETV_001</name>
</gene>
<protein>
    <submittedName>
        <fullName evidence="2">Uncharacterized protein F1</fullName>
    </submittedName>
</protein>
<evidence type="ECO:0000256" key="1">
    <source>
        <dbReference type="SAM" id="MobiDB-lite"/>
    </source>
</evidence>
<dbReference type="AlphaFoldDB" id="A0A445PPI4"/>
<dbReference type="EMBL" id="LT991975">
    <property type="protein sequence ID" value="SPK69871.1"/>
    <property type="molecule type" value="Genomic_DNA"/>
</dbReference>
<feature type="region of interest" description="Disordered" evidence="1">
    <location>
        <begin position="1"/>
        <end position="21"/>
    </location>
</feature>
<name>A0A445PPI4_9ZZZZ</name>
<organism evidence="2">
    <name type="scientific">viral metagenome</name>
    <dbReference type="NCBI Taxonomy" id="1070528"/>
    <lineage>
        <taxon>unclassified sequences</taxon>
        <taxon>metagenomes</taxon>
        <taxon>organismal metagenomes</taxon>
    </lineage>
</organism>
<geneLocation type="plasmid" evidence="2">
    <name>pLTMV-6</name>
</geneLocation>
<accession>A0A445PPI4</accession>
<evidence type="ECO:0000313" key="2">
    <source>
        <dbReference type="EMBL" id="SPK69871.1"/>
    </source>
</evidence>
<reference evidence="2" key="1">
    <citation type="submission" date="2018-01" db="EMBL/GenBank/DDBJ databases">
        <authorList>
            <person name="Dyall-Smith M."/>
        </authorList>
    </citation>
    <scope>NUCLEOTIDE SEQUENCE</scope>
</reference>